<dbReference type="InterPro" id="IPR036388">
    <property type="entry name" value="WH-like_DNA-bd_sf"/>
</dbReference>
<dbReference type="InterPro" id="IPR013196">
    <property type="entry name" value="HTH_11"/>
</dbReference>
<dbReference type="CDD" id="cd05568">
    <property type="entry name" value="PTS_IIB_bgl_like"/>
    <property type="match status" value="1"/>
</dbReference>
<dbReference type="Pfam" id="PF00359">
    <property type="entry name" value="PTS_EIIA_2"/>
    <property type="match status" value="1"/>
</dbReference>
<dbReference type="SUPFAM" id="SSF46785">
    <property type="entry name" value="Winged helix' DNA-binding domain"/>
    <property type="match status" value="1"/>
</dbReference>
<dbReference type="Gene3D" id="3.40.50.2300">
    <property type="match status" value="1"/>
</dbReference>
<dbReference type="InterPro" id="IPR050661">
    <property type="entry name" value="BglG_antiterminators"/>
</dbReference>
<evidence type="ECO:0000256" key="4">
    <source>
        <dbReference type="ARBA" id="ARBA00023163"/>
    </source>
</evidence>
<feature type="domain" description="PRD" evidence="7">
    <location>
        <begin position="201"/>
        <end position="306"/>
    </location>
</feature>
<sequence>MEITSRMKQILYVLLQESSAVSVKYLAEQIGVSRRTAQRELESVSASLRDYELKFMSKTGVGIWIEGSMEEKARLLAVCGSGDDYDVSNREERRKRLILEILKEKGLRKLYYYSSRFDVSEATISADLEAVEGWLAHYGLIVSRKPGSGISIEGTEENYRRAIRGFIDENIDTQIMREVYGEDGYDFSSYLALKKSSIGQILNDDIVKRVMDCITNLGHNEVLTLTENSYVGLIIHLSIAINRIKKNEVIDCDENWRQNISEDEDYELAKVIVSELEQEFQIVIPKVEISYICLHLKGAKHEKIRWNQKEQPEIENKELQQLVNDMIDAYDARQAYFMKQDDGFIQGLLAHLQPTLIRLLYGMQIQNPVLEDIKISYPDIYRRCEMVAQVLQKYTGKEVPEQEIGFLTVHFGAAMVRLEGRQEKIRKVQAGVICSSGIGISRLMSSKLEKLFHGRMEITAYGKHDITPYIMSRTDFFISSIPIEQPEIPVVFVNPLLNEEDTEHIRQMIRKYERLPKKQQEADEFSMQLEEINFVASQIQTVIQYMDFFRVDNRISFGELLIAIGEKMSPYSDCQEIIREDILKREQIASQVFAEFGFALFHARTKGVTRPAFSVCMTKDLGVFADAYFKGIRIVFIMLAPADDHIKINGDIMGYISSMLIEDYEFIDIVVRGDKEEIRSALSGNLKKYFNKYIGRFS</sequence>
<gene>
    <name evidence="8" type="ORF">C823_02279</name>
</gene>
<comment type="caution">
    <text evidence="8">The sequence shown here is derived from an EMBL/GenBank/DDBJ whole genome shotgun (WGS) entry which is preliminary data.</text>
</comment>
<dbReference type="Gene3D" id="3.40.930.10">
    <property type="entry name" value="Mannitol-specific EII, Chain A"/>
    <property type="match status" value="1"/>
</dbReference>
<dbReference type="SUPFAM" id="SSF52794">
    <property type="entry name" value="PTS system IIB component-like"/>
    <property type="match status" value="1"/>
</dbReference>
<dbReference type="PROSITE" id="PS51372">
    <property type="entry name" value="PRD_2"/>
    <property type="match status" value="2"/>
</dbReference>
<dbReference type="EMBL" id="AQFT01000068">
    <property type="protein sequence ID" value="EMZ27610.1"/>
    <property type="molecule type" value="Genomic_DNA"/>
</dbReference>
<evidence type="ECO:0000256" key="1">
    <source>
        <dbReference type="ARBA" id="ARBA00022679"/>
    </source>
</evidence>
<accession>N2ANE5</accession>
<feature type="domain" description="PTS EIIB type-2" evidence="6">
    <location>
        <begin position="428"/>
        <end position="517"/>
    </location>
</feature>
<name>N2ANE5_9FIRM</name>
<dbReference type="InterPro" id="IPR002178">
    <property type="entry name" value="PTS_EIIA_type-2_dom"/>
</dbReference>
<keyword evidence="3" id="KW-0805">Transcription regulation</keyword>
<dbReference type="OrthoDB" id="3175596at2"/>
<evidence type="ECO:0000256" key="2">
    <source>
        <dbReference type="ARBA" id="ARBA00022737"/>
    </source>
</evidence>
<keyword evidence="9" id="KW-1185">Reference proteome</keyword>
<feature type="domain" description="PTS EIIA type-2" evidence="5">
    <location>
        <begin position="541"/>
        <end position="685"/>
    </location>
</feature>
<evidence type="ECO:0000313" key="8">
    <source>
        <dbReference type="EMBL" id="EMZ27610.1"/>
    </source>
</evidence>
<dbReference type="SUPFAM" id="SSF55804">
    <property type="entry name" value="Phoshotransferase/anion transport protein"/>
    <property type="match status" value="1"/>
</dbReference>
<dbReference type="PROSITE" id="PS51094">
    <property type="entry name" value="PTS_EIIA_TYPE_2"/>
    <property type="match status" value="1"/>
</dbReference>
<evidence type="ECO:0000259" key="7">
    <source>
        <dbReference type="PROSITE" id="PS51372"/>
    </source>
</evidence>
<reference evidence="8 9" key="1">
    <citation type="journal article" date="2014" name="Genome Announc.">
        <title>Draft genome sequences of the altered schaedler flora, a defined bacterial community from gnotobiotic mice.</title>
        <authorList>
            <person name="Wannemuehler M.J."/>
            <person name="Overstreet A.M."/>
            <person name="Ward D.V."/>
            <person name="Phillips G.J."/>
        </authorList>
    </citation>
    <scope>NUCLEOTIDE SEQUENCE [LARGE SCALE GENOMIC DNA]</scope>
    <source>
        <strain evidence="8 9">ASF492</strain>
    </source>
</reference>
<evidence type="ECO:0000259" key="5">
    <source>
        <dbReference type="PROSITE" id="PS51094"/>
    </source>
</evidence>
<dbReference type="PATRIC" id="fig|1235802.3.peg.2418"/>
<dbReference type="eggNOG" id="COG3711">
    <property type="taxonomic scope" value="Bacteria"/>
</dbReference>
<dbReference type="GO" id="GO:0009401">
    <property type="term" value="P:phosphoenolpyruvate-dependent sugar phosphotransferase system"/>
    <property type="evidence" value="ECO:0007669"/>
    <property type="project" value="InterPro"/>
</dbReference>
<keyword evidence="2" id="KW-0677">Repeat</keyword>
<dbReference type="SUPFAM" id="SSF63520">
    <property type="entry name" value="PTS-regulatory domain, PRD"/>
    <property type="match status" value="2"/>
</dbReference>
<keyword evidence="1" id="KW-0808">Transferase</keyword>
<dbReference type="PANTHER" id="PTHR30185:SF18">
    <property type="entry name" value="TRANSCRIPTIONAL REGULATOR MTLR"/>
    <property type="match status" value="1"/>
</dbReference>
<dbReference type="AlphaFoldDB" id="N2ANE5"/>
<dbReference type="InterPro" id="IPR013011">
    <property type="entry name" value="PTS_EIIB_2"/>
</dbReference>
<dbReference type="PROSITE" id="PS51099">
    <property type="entry name" value="PTS_EIIB_TYPE_2"/>
    <property type="match status" value="1"/>
</dbReference>
<dbReference type="HOGENOM" id="CLU_013442_2_0_9"/>
<dbReference type="InterPro" id="IPR016152">
    <property type="entry name" value="PTrfase/Anion_transptr"/>
</dbReference>
<keyword evidence="4" id="KW-0804">Transcription</keyword>
<dbReference type="Gene3D" id="1.10.10.10">
    <property type="entry name" value="Winged helix-like DNA-binding domain superfamily/Winged helix DNA-binding domain"/>
    <property type="match status" value="1"/>
</dbReference>
<evidence type="ECO:0000259" key="6">
    <source>
        <dbReference type="PROSITE" id="PS51099"/>
    </source>
</evidence>
<dbReference type="eggNOG" id="COG1762">
    <property type="taxonomic scope" value="Bacteria"/>
</dbReference>
<dbReference type="GO" id="GO:0008982">
    <property type="term" value="F:protein-N(PI)-phosphohistidine-sugar phosphotransferase activity"/>
    <property type="evidence" value="ECO:0007669"/>
    <property type="project" value="InterPro"/>
</dbReference>
<organism evidence="8 9">
    <name type="scientific">Eubacterium plexicaudatum ASF492</name>
    <dbReference type="NCBI Taxonomy" id="1235802"/>
    <lineage>
        <taxon>Bacteria</taxon>
        <taxon>Bacillati</taxon>
        <taxon>Bacillota</taxon>
        <taxon>Clostridia</taxon>
        <taxon>Eubacteriales</taxon>
        <taxon>Eubacteriaceae</taxon>
        <taxon>Eubacterium</taxon>
    </lineage>
</organism>
<dbReference type="PANTHER" id="PTHR30185">
    <property type="entry name" value="CRYPTIC BETA-GLUCOSIDE BGL OPERON ANTITERMINATOR"/>
    <property type="match status" value="1"/>
</dbReference>
<dbReference type="InterPro" id="IPR036390">
    <property type="entry name" value="WH_DNA-bd_sf"/>
</dbReference>
<dbReference type="STRING" id="1235802.C823_02279"/>
<dbReference type="Pfam" id="PF00874">
    <property type="entry name" value="PRD"/>
    <property type="match status" value="2"/>
</dbReference>
<dbReference type="GO" id="GO:0006355">
    <property type="term" value="P:regulation of DNA-templated transcription"/>
    <property type="evidence" value="ECO:0007669"/>
    <property type="project" value="InterPro"/>
</dbReference>
<evidence type="ECO:0000256" key="3">
    <source>
        <dbReference type="ARBA" id="ARBA00023015"/>
    </source>
</evidence>
<proteinExistence type="predicted"/>
<dbReference type="Gene3D" id="1.10.1790.10">
    <property type="entry name" value="PRD domain"/>
    <property type="match status" value="2"/>
</dbReference>
<dbReference type="Pfam" id="PF08279">
    <property type="entry name" value="HTH_11"/>
    <property type="match status" value="1"/>
</dbReference>
<dbReference type="InterPro" id="IPR036634">
    <property type="entry name" value="PRD_sf"/>
</dbReference>
<dbReference type="Proteomes" id="UP000012589">
    <property type="component" value="Unassembled WGS sequence"/>
</dbReference>
<dbReference type="InterPro" id="IPR011608">
    <property type="entry name" value="PRD"/>
</dbReference>
<feature type="domain" description="PRD" evidence="7">
    <location>
        <begin position="314"/>
        <end position="421"/>
    </location>
</feature>
<protein>
    <submittedName>
        <fullName evidence="8">Uncharacterized protein</fullName>
    </submittedName>
</protein>
<evidence type="ECO:0000313" key="9">
    <source>
        <dbReference type="Proteomes" id="UP000012589"/>
    </source>
</evidence>
<dbReference type="InterPro" id="IPR036095">
    <property type="entry name" value="PTS_EIIB-like_sf"/>
</dbReference>